<dbReference type="EMBL" id="JAYKXP010000155">
    <property type="protein sequence ID" value="KAK7021992.1"/>
    <property type="molecule type" value="Genomic_DNA"/>
</dbReference>
<dbReference type="GO" id="GO:0006281">
    <property type="term" value="P:DNA repair"/>
    <property type="evidence" value="ECO:0007669"/>
    <property type="project" value="InterPro"/>
</dbReference>
<evidence type="ECO:0000256" key="1">
    <source>
        <dbReference type="ARBA" id="ARBA00004123"/>
    </source>
</evidence>
<dbReference type="InterPro" id="IPR012340">
    <property type="entry name" value="NA-bd_OB-fold"/>
</dbReference>
<dbReference type="Proteomes" id="UP001383192">
    <property type="component" value="Unassembled WGS sequence"/>
</dbReference>
<evidence type="ECO:0000256" key="4">
    <source>
        <dbReference type="SAM" id="MobiDB-lite"/>
    </source>
</evidence>
<protein>
    <submittedName>
        <fullName evidence="5">Uncharacterized protein</fullName>
    </submittedName>
</protein>
<comment type="caution">
    <text evidence="5">The sequence shown here is derived from an EMBL/GenBank/DDBJ whole genome shotgun (WGS) entry which is preliminary data.</text>
</comment>
<keyword evidence="3" id="KW-0539">Nucleus</keyword>
<dbReference type="GO" id="GO:0031981">
    <property type="term" value="C:nuclear lumen"/>
    <property type="evidence" value="ECO:0007669"/>
    <property type="project" value="UniProtKB-ARBA"/>
</dbReference>
<accession>A0AAW0B9T6</accession>
<reference evidence="5 6" key="1">
    <citation type="submission" date="2024-01" db="EMBL/GenBank/DDBJ databases">
        <title>A draft genome for a cacao thread blight-causing isolate of Paramarasmius palmivorus.</title>
        <authorList>
            <person name="Baruah I.K."/>
            <person name="Bukari Y."/>
            <person name="Amoako-Attah I."/>
            <person name="Meinhardt L.W."/>
            <person name="Bailey B.A."/>
            <person name="Cohen S.P."/>
        </authorList>
    </citation>
    <scope>NUCLEOTIDE SEQUENCE [LARGE SCALE GENOMIC DNA]</scope>
    <source>
        <strain evidence="5 6">GH-12</strain>
    </source>
</reference>
<dbReference type="GO" id="GO:0003677">
    <property type="term" value="F:DNA binding"/>
    <property type="evidence" value="ECO:0007669"/>
    <property type="project" value="InterPro"/>
</dbReference>
<dbReference type="GO" id="GO:0006260">
    <property type="term" value="P:DNA replication"/>
    <property type="evidence" value="ECO:0007669"/>
    <property type="project" value="InterPro"/>
</dbReference>
<evidence type="ECO:0000256" key="2">
    <source>
        <dbReference type="ARBA" id="ARBA00009761"/>
    </source>
</evidence>
<dbReference type="InterPro" id="IPR013970">
    <property type="entry name" value="Rfa2"/>
</dbReference>
<keyword evidence="6" id="KW-1185">Reference proteome</keyword>
<feature type="region of interest" description="Disordered" evidence="4">
    <location>
        <begin position="1"/>
        <end position="50"/>
    </location>
</feature>
<name>A0AAW0B9T6_9AGAR</name>
<comment type="similarity">
    <text evidence="2">Belongs to the replication factor A protein 3 family.</text>
</comment>
<organism evidence="5 6">
    <name type="scientific">Paramarasmius palmivorus</name>
    <dbReference type="NCBI Taxonomy" id="297713"/>
    <lineage>
        <taxon>Eukaryota</taxon>
        <taxon>Fungi</taxon>
        <taxon>Dikarya</taxon>
        <taxon>Basidiomycota</taxon>
        <taxon>Agaricomycotina</taxon>
        <taxon>Agaricomycetes</taxon>
        <taxon>Agaricomycetidae</taxon>
        <taxon>Agaricales</taxon>
        <taxon>Marasmiineae</taxon>
        <taxon>Marasmiaceae</taxon>
        <taxon>Paramarasmius</taxon>
    </lineage>
</organism>
<comment type="subcellular location">
    <subcellularLocation>
        <location evidence="1">Nucleus</location>
    </subcellularLocation>
</comment>
<feature type="compositionally biased region" description="Polar residues" evidence="4">
    <location>
        <begin position="1"/>
        <end position="12"/>
    </location>
</feature>
<dbReference type="Gene3D" id="2.40.50.140">
    <property type="entry name" value="Nucleic acid-binding proteins"/>
    <property type="match status" value="1"/>
</dbReference>
<evidence type="ECO:0000313" key="6">
    <source>
        <dbReference type="Proteomes" id="UP001383192"/>
    </source>
</evidence>
<dbReference type="AlphaFoldDB" id="A0AAW0B9T6"/>
<sequence length="157" mass="17578">MDSTQDATSNVPDNIPAPPSPQPVPKTDPLDNVQSPLIHRDVPNQNLTSPDINTSYMVQYMGKRARLTGKILEVHAEENFVVFQASDGVSIRVTFDADWDLWGTPTPFVIIVGTVIDEKTMHMETFINLGDTLDLGTVEATIRIIHDTRFRQVFFPK</sequence>
<feature type="compositionally biased region" description="Pro residues" evidence="4">
    <location>
        <begin position="15"/>
        <end position="26"/>
    </location>
</feature>
<dbReference type="GO" id="GO:0006310">
    <property type="term" value="P:DNA recombination"/>
    <property type="evidence" value="ECO:0007669"/>
    <property type="project" value="InterPro"/>
</dbReference>
<gene>
    <name evidence="5" type="ORF">VNI00_017094</name>
</gene>
<dbReference type="Pfam" id="PF08661">
    <property type="entry name" value="Rep_fac-A_3"/>
    <property type="match status" value="1"/>
</dbReference>
<proteinExistence type="inferred from homology"/>
<evidence type="ECO:0000256" key="3">
    <source>
        <dbReference type="ARBA" id="ARBA00023242"/>
    </source>
</evidence>
<evidence type="ECO:0000313" key="5">
    <source>
        <dbReference type="EMBL" id="KAK7021992.1"/>
    </source>
</evidence>